<reference evidence="2" key="1">
    <citation type="submission" date="2018-05" db="EMBL/GenBank/DDBJ databases">
        <authorList>
            <person name="Lanie J.A."/>
            <person name="Ng W.-L."/>
            <person name="Kazmierczak K.M."/>
            <person name="Andrzejewski T.M."/>
            <person name="Davidsen T.M."/>
            <person name="Wayne K.J."/>
            <person name="Tettelin H."/>
            <person name="Glass J.I."/>
            <person name="Rusch D."/>
            <person name="Podicherti R."/>
            <person name="Tsui H.-C.T."/>
            <person name="Winkler M.E."/>
        </authorList>
    </citation>
    <scope>NUCLEOTIDE SEQUENCE</scope>
</reference>
<proteinExistence type="predicted"/>
<dbReference type="Gene3D" id="3.10.450.50">
    <property type="match status" value="1"/>
</dbReference>
<evidence type="ECO:0000259" key="1">
    <source>
        <dbReference type="Pfam" id="PF13577"/>
    </source>
</evidence>
<name>A0A382P3R1_9ZZZZ</name>
<dbReference type="Pfam" id="PF13577">
    <property type="entry name" value="SnoaL_4"/>
    <property type="match status" value="1"/>
</dbReference>
<feature type="domain" description="SnoaL-like" evidence="1">
    <location>
        <begin position="1"/>
        <end position="111"/>
    </location>
</feature>
<dbReference type="EMBL" id="UINC01104696">
    <property type="protein sequence ID" value="SVC68054.1"/>
    <property type="molecule type" value="Genomic_DNA"/>
</dbReference>
<protein>
    <recommendedName>
        <fullName evidence="1">SnoaL-like domain-containing protein</fullName>
    </recommendedName>
</protein>
<evidence type="ECO:0000313" key="2">
    <source>
        <dbReference type="EMBL" id="SVC68054.1"/>
    </source>
</evidence>
<feature type="non-terminal residue" evidence="2">
    <location>
        <position position="1"/>
    </location>
</feature>
<accession>A0A382P3R1</accession>
<sequence>RYNQGSDFQDADLFVSAFAEDGVITRAGGSVEGMAALRAERAERYQGQTGDVGRRHLNGSYLITPTAGGAKGRAYYVLLDVTSTPPTMTASGYYEDEFVRTSAGWRIKHRTLHSDGSR</sequence>
<dbReference type="SUPFAM" id="SSF54427">
    <property type="entry name" value="NTF2-like"/>
    <property type="match status" value="1"/>
</dbReference>
<dbReference type="InterPro" id="IPR037401">
    <property type="entry name" value="SnoaL-like"/>
</dbReference>
<dbReference type="CDD" id="cd00531">
    <property type="entry name" value="NTF2_like"/>
    <property type="match status" value="1"/>
</dbReference>
<gene>
    <name evidence="2" type="ORF">METZ01_LOCUS320908</name>
</gene>
<dbReference type="AlphaFoldDB" id="A0A382P3R1"/>
<dbReference type="InterPro" id="IPR032710">
    <property type="entry name" value="NTF2-like_dom_sf"/>
</dbReference>
<organism evidence="2">
    <name type="scientific">marine metagenome</name>
    <dbReference type="NCBI Taxonomy" id="408172"/>
    <lineage>
        <taxon>unclassified sequences</taxon>
        <taxon>metagenomes</taxon>
        <taxon>ecological metagenomes</taxon>
    </lineage>
</organism>